<accession>A0ABN2H0Z6</accession>
<evidence type="ECO:0000313" key="2">
    <source>
        <dbReference type="Proteomes" id="UP001500064"/>
    </source>
</evidence>
<dbReference type="EMBL" id="BAAAMU010000117">
    <property type="protein sequence ID" value="GAA1679549.1"/>
    <property type="molecule type" value="Genomic_DNA"/>
</dbReference>
<gene>
    <name evidence="1" type="ORF">GCM10009733_090480</name>
</gene>
<dbReference type="Proteomes" id="UP001500064">
    <property type="component" value="Unassembled WGS sequence"/>
</dbReference>
<name>A0ABN2H0Z6_9ACTN</name>
<evidence type="ECO:0000313" key="1">
    <source>
        <dbReference type="EMBL" id="GAA1679549.1"/>
    </source>
</evidence>
<keyword evidence="2" id="KW-1185">Reference proteome</keyword>
<sequence>MSISWVTRPEEQRDLSAIREVLLAAFPTALDADLVDAARDAGESLVLVLGHPAYHPRFGFVRASAYGIRAPSTCPTRP</sequence>
<dbReference type="Gene3D" id="3.40.630.30">
    <property type="match status" value="1"/>
</dbReference>
<comment type="caution">
    <text evidence="1">The sequence shown here is derived from an EMBL/GenBank/DDBJ whole genome shotgun (WGS) entry which is preliminary data.</text>
</comment>
<proteinExistence type="predicted"/>
<organism evidence="1 2">
    <name type="scientific">Nonomuraea maheshkhaliensis</name>
    <dbReference type="NCBI Taxonomy" id="419590"/>
    <lineage>
        <taxon>Bacteria</taxon>
        <taxon>Bacillati</taxon>
        <taxon>Actinomycetota</taxon>
        <taxon>Actinomycetes</taxon>
        <taxon>Streptosporangiales</taxon>
        <taxon>Streptosporangiaceae</taxon>
        <taxon>Nonomuraea</taxon>
    </lineage>
</organism>
<protein>
    <recommendedName>
        <fullName evidence="3">GNAT family N-acetyltransferase</fullName>
    </recommendedName>
</protein>
<dbReference type="RefSeq" id="WP_346113143.1">
    <property type="nucleotide sequence ID" value="NZ_BAAAMU010000117.1"/>
</dbReference>
<evidence type="ECO:0008006" key="3">
    <source>
        <dbReference type="Google" id="ProtNLM"/>
    </source>
</evidence>
<reference evidence="1 2" key="1">
    <citation type="journal article" date="2019" name="Int. J. Syst. Evol. Microbiol.">
        <title>The Global Catalogue of Microorganisms (GCM) 10K type strain sequencing project: providing services to taxonomists for standard genome sequencing and annotation.</title>
        <authorList>
            <consortium name="The Broad Institute Genomics Platform"/>
            <consortium name="The Broad Institute Genome Sequencing Center for Infectious Disease"/>
            <person name="Wu L."/>
            <person name="Ma J."/>
        </authorList>
    </citation>
    <scope>NUCLEOTIDE SEQUENCE [LARGE SCALE GENOMIC DNA]</scope>
    <source>
        <strain evidence="1 2">JCM 13929</strain>
    </source>
</reference>